<dbReference type="GO" id="GO:0045454">
    <property type="term" value="P:cell redox homeostasis"/>
    <property type="evidence" value="ECO:0007669"/>
    <property type="project" value="TreeGrafter"/>
</dbReference>
<dbReference type="InterPro" id="IPR050924">
    <property type="entry name" value="Peroxiredoxin_BCP/PrxQ"/>
</dbReference>
<dbReference type="PROSITE" id="PS51352">
    <property type="entry name" value="THIOREDOXIN_2"/>
    <property type="match status" value="1"/>
</dbReference>
<reference evidence="7 8" key="1">
    <citation type="submission" date="2017-10" db="EMBL/GenBank/DDBJ databases">
        <title>Genomics of the genus Arcobacter.</title>
        <authorList>
            <person name="Perez-Cataluna A."/>
            <person name="Figueras M.J."/>
        </authorList>
    </citation>
    <scope>NUCLEOTIDE SEQUENCE [LARGE SCALE GENOMIC DNA]</scope>
    <source>
        <strain evidence="7 8">F26</strain>
    </source>
</reference>
<comment type="caution">
    <text evidence="7">The sequence shown here is derived from an EMBL/GenBank/DDBJ whole genome shotgun (WGS) entry which is preliminary data.</text>
</comment>
<keyword evidence="2" id="KW-0049">Antioxidant</keyword>
<dbReference type="OrthoDB" id="5296483at2"/>
<dbReference type="SUPFAM" id="SSF52833">
    <property type="entry name" value="Thioredoxin-like"/>
    <property type="match status" value="1"/>
</dbReference>
<dbReference type="GO" id="GO:0008379">
    <property type="term" value="F:thioredoxin peroxidase activity"/>
    <property type="evidence" value="ECO:0007669"/>
    <property type="project" value="TreeGrafter"/>
</dbReference>
<evidence type="ECO:0000313" key="8">
    <source>
        <dbReference type="Proteomes" id="UP000290870"/>
    </source>
</evidence>
<protein>
    <submittedName>
        <fullName evidence="7">Peroxiredoxin</fullName>
    </submittedName>
</protein>
<name>A0A4Q0ZDT1_9BACT</name>
<organism evidence="7 8">
    <name type="scientific">Arcobacter cloacae</name>
    <dbReference type="NCBI Taxonomy" id="1054034"/>
    <lineage>
        <taxon>Bacteria</taxon>
        <taxon>Pseudomonadati</taxon>
        <taxon>Campylobacterota</taxon>
        <taxon>Epsilonproteobacteria</taxon>
        <taxon>Campylobacterales</taxon>
        <taxon>Arcobacteraceae</taxon>
        <taxon>Arcobacter</taxon>
    </lineage>
</organism>
<evidence type="ECO:0000256" key="5">
    <source>
        <dbReference type="ARBA" id="ARBA00023284"/>
    </source>
</evidence>
<dbReference type="EMBL" id="PDJZ01000005">
    <property type="protein sequence ID" value="RXJ84449.1"/>
    <property type="molecule type" value="Genomic_DNA"/>
</dbReference>
<feature type="domain" description="Thioredoxin" evidence="6">
    <location>
        <begin position="22"/>
        <end position="184"/>
    </location>
</feature>
<proteinExistence type="predicted"/>
<keyword evidence="3" id="KW-0560">Oxidoreductase</keyword>
<evidence type="ECO:0000256" key="1">
    <source>
        <dbReference type="ARBA" id="ARBA00022559"/>
    </source>
</evidence>
<dbReference type="InterPro" id="IPR013766">
    <property type="entry name" value="Thioredoxin_domain"/>
</dbReference>
<evidence type="ECO:0000259" key="6">
    <source>
        <dbReference type="PROSITE" id="PS51352"/>
    </source>
</evidence>
<gene>
    <name evidence="7" type="ORF">CRU90_06165</name>
</gene>
<keyword evidence="4" id="KW-1015">Disulfide bond</keyword>
<dbReference type="Proteomes" id="UP000290870">
    <property type="component" value="Unassembled WGS sequence"/>
</dbReference>
<dbReference type="PANTHER" id="PTHR42801:SF21">
    <property type="entry name" value="BCPB PROTEIN"/>
    <property type="match status" value="1"/>
</dbReference>
<dbReference type="RefSeq" id="WP_128986406.1">
    <property type="nucleotide sequence ID" value="NZ_PDJZ01000005.1"/>
</dbReference>
<dbReference type="AlphaFoldDB" id="A0A4Q0ZDT1"/>
<dbReference type="GO" id="GO:0005737">
    <property type="term" value="C:cytoplasm"/>
    <property type="evidence" value="ECO:0007669"/>
    <property type="project" value="TreeGrafter"/>
</dbReference>
<dbReference type="Pfam" id="PF08534">
    <property type="entry name" value="Redoxin"/>
    <property type="match status" value="1"/>
</dbReference>
<dbReference type="GO" id="GO:0034599">
    <property type="term" value="P:cellular response to oxidative stress"/>
    <property type="evidence" value="ECO:0007669"/>
    <property type="project" value="TreeGrafter"/>
</dbReference>
<dbReference type="Gene3D" id="3.40.30.10">
    <property type="entry name" value="Glutaredoxin"/>
    <property type="match status" value="1"/>
</dbReference>
<dbReference type="InterPro" id="IPR036249">
    <property type="entry name" value="Thioredoxin-like_sf"/>
</dbReference>
<dbReference type="InterPro" id="IPR013740">
    <property type="entry name" value="Redoxin"/>
</dbReference>
<evidence type="ECO:0000313" key="7">
    <source>
        <dbReference type="EMBL" id="RXJ84449.1"/>
    </source>
</evidence>
<dbReference type="PANTHER" id="PTHR42801">
    <property type="entry name" value="THIOREDOXIN-DEPENDENT PEROXIDE REDUCTASE"/>
    <property type="match status" value="1"/>
</dbReference>
<keyword evidence="1" id="KW-0575">Peroxidase</keyword>
<keyword evidence="5" id="KW-0676">Redox-active center</keyword>
<accession>A0A4Q0ZDT1</accession>
<evidence type="ECO:0000256" key="4">
    <source>
        <dbReference type="ARBA" id="ARBA00023157"/>
    </source>
</evidence>
<dbReference type="CDD" id="cd03017">
    <property type="entry name" value="PRX_BCP"/>
    <property type="match status" value="1"/>
</dbReference>
<sequence length="184" mass="21248">MQVLTDLPQDLPIPTDDGRCNHLTNSYLPDIFLNSTKNEKINLSKLQGLWVLYFYPMTGIPDVKLPDGWNEIPGARGCTPQSCSFRDRFEKLKSLNANIYGISTQSTNYQKEAKERLHLPYEMLSDENLELTKKLDLPTFEIKNMVLTKRVTLICKDSKIVKFFYPVFPPDKNVDEVISWIEKS</sequence>
<evidence type="ECO:0000256" key="2">
    <source>
        <dbReference type="ARBA" id="ARBA00022862"/>
    </source>
</evidence>
<evidence type="ECO:0000256" key="3">
    <source>
        <dbReference type="ARBA" id="ARBA00023002"/>
    </source>
</evidence>